<dbReference type="SUPFAM" id="SSF48208">
    <property type="entry name" value="Six-hairpin glycosidases"/>
    <property type="match status" value="1"/>
</dbReference>
<evidence type="ECO:0000256" key="2">
    <source>
        <dbReference type="SAM" id="SignalP"/>
    </source>
</evidence>
<feature type="domain" description="DUF2264" evidence="3">
    <location>
        <begin position="382"/>
        <end position="745"/>
    </location>
</feature>
<organism evidence="4 5">
    <name type="scientific">Muribaculum gordoncarteri</name>
    <dbReference type="NCBI Taxonomy" id="2530390"/>
    <lineage>
        <taxon>Bacteria</taxon>
        <taxon>Pseudomonadati</taxon>
        <taxon>Bacteroidota</taxon>
        <taxon>Bacteroidia</taxon>
        <taxon>Bacteroidales</taxon>
        <taxon>Muribaculaceae</taxon>
        <taxon>Muribaculum</taxon>
    </lineage>
</organism>
<dbReference type="PANTHER" id="PTHR35339">
    <property type="entry name" value="LINALOOL DEHYDRATASE_ISOMERASE DOMAIN-CONTAINING PROTEIN"/>
    <property type="match status" value="1"/>
</dbReference>
<dbReference type="PANTHER" id="PTHR35339:SF3">
    <property type="entry name" value="DUF2264 DOMAIN-CONTAINING PROTEIN"/>
    <property type="match status" value="1"/>
</dbReference>
<evidence type="ECO:0000313" key="4">
    <source>
        <dbReference type="EMBL" id="QCD36089.1"/>
    </source>
</evidence>
<dbReference type="Pfam" id="PF07470">
    <property type="entry name" value="Glyco_hydro_88"/>
    <property type="match status" value="1"/>
</dbReference>
<dbReference type="Pfam" id="PF10022">
    <property type="entry name" value="DUF2264"/>
    <property type="match status" value="1"/>
</dbReference>
<gene>
    <name evidence="4" type="ORF">E7746_09455</name>
</gene>
<dbReference type="GO" id="GO:0005975">
    <property type="term" value="P:carbohydrate metabolic process"/>
    <property type="evidence" value="ECO:0007669"/>
    <property type="project" value="InterPro"/>
</dbReference>
<reference evidence="4 5" key="1">
    <citation type="submission" date="2019-02" db="EMBL/GenBank/DDBJ databases">
        <title>Isolation and identification of novel species under the genus Muribaculum.</title>
        <authorList>
            <person name="Miyake S."/>
            <person name="Ding Y."/>
            <person name="Low A."/>
            <person name="Soh M."/>
            <person name="Seedorf H."/>
        </authorList>
    </citation>
    <scope>NUCLEOTIDE SEQUENCE [LARGE SCALE GENOMIC DNA]</scope>
    <source>
        <strain evidence="4 5">TLL-A4</strain>
    </source>
</reference>
<dbReference type="RefSeq" id="WP_136410642.1">
    <property type="nucleotide sequence ID" value="NZ_CP039393.1"/>
</dbReference>
<dbReference type="GO" id="GO:0016787">
    <property type="term" value="F:hydrolase activity"/>
    <property type="evidence" value="ECO:0007669"/>
    <property type="project" value="UniProtKB-KW"/>
</dbReference>
<dbReference type="EMBL" id="CP039393">
    <property type="protein sequence ID" value="QCD36089.1"/>
    <property type="molecule type" value="Genomic_DNA"/>
</dbReference>
<evidence type="ECO:0000256" key="1">
    <source>
        <dbReference type="ARBA" id="ARBA00022801"/>
    </source>
</evidence>
<keyword evidence="1" id="KW-0378">Hydrolase</keyword>
<name>A0A4P7VQ41_9BACT</name>
<dbReference type="InterPro" id="IPR049349">
    <property type="entry name" value="DUF2264_N"/>
</dbReference>
<feature type="chain" id="PRO_5021027176" evidence="2">
    <location>
        <begin position="25"/>
        <end position="772"/>
    </location>
</feature>
<accession>A0A4P7VQ41</accession>
<keyword evidence="2" id="KW-0732">Signal</keyword>
<proteinExistence type="predicted"/>
<dbReference type="InterPro" id="IPR010905">
    <property type="entry name" value="Glyco_hydro_88"/>
</dbReference>
<evidence type="ECO:0000313" key="5">
    <source>
        <dbReference type="Proteomes" id="UP000297031"/>
    </source>
</evidence>
<dbReference type="Proteomes" id="UP000297031">
    <property type="component" value="Chromosome"/>
</dbReference>
<dbReference type="InterPro" id="IPR008928">
    <property type="entry name" value="6-hairpin_glycosidase_sf"/>
</dbReference>
<dbReference type="KEGG" id="mgod:E7746_09455"/>
<dbReference type="InterPro" id="IPR012341">
    <property type="entry name" value="6hp_glycosidase-like_sf"/>
</dbReference>
<feature type="signal peptide" evidence="2">
    <location>
        <begin position="1"/>
        <end position="24"/>
    </location>
</feature>
<sequence>MNFNTFINCSLVGLALTTSVAAFSATTKQSKEVRAIIDKVNTYWQSNNAPEVRAFWDNAAYHTGNMEAYFLTGNDAYREYSEKWAEHNQWKGAKSNDRANWKYSYGESDDYVLFGDWQICFQTYADLYNILPDDKRIRRAREVMEYEMSTPKHDYWWWADGLYMVMPVMTKLHKITGNKQYLDKLYEYITYSDSIMFDPEENLYYRDGKYVYPKHKSANGKKDFWARGDGWVLAGLAKVLKDLPAEYEHRKFFEDRYRNMADAVVKSQRPEGYWSRSMLDEEHAPGYETSGTAFFTYGLLWGINNGYLNDPKYLDAAQKGWNYLKNVALQKDGRVGYVQPIGEKAIPGQVVDSKSTANFGVGAFLLAACEYVRFLEKESNEDRAYWVDLLYKMAAPVLSNMAEGNLQKNMIVEVSPNWDGRNKGVTYMETFGRLMAGIAPWLSLPDDETDEGMKRKQLRDWALKSYRNAVDPESPDYLLWRGHGQALVDAAYIAESFLRGYDALWVPLDDTTKSRYIEEFSQLRRVDPPYTNWLLFSSTIEGLLAKAGAQYDEYRVNSAIRKVEEWYTGDGWYADGPEFAFDYYSSYVFHPMYLETLQALKDSKAYTRIHYSNYYNRALRRAQKYSIVLERLISPEGTFPVFGRSIPYRMATMQPLALMAWYEKLPAGLTNGQVRSALTAVMHRMFDDKENFNEGGFLTIGFAGRQPNIADWYTNNGSLYMTSLSFLPLGLPATHPFWTDAQQPWTSQKAWSGQPFPKDHHWGETEKFKDLF</sequence>
<dbReference type="AlphaFoldDB" id="A0A4P7VQ41"/>
<keyword evidence="5" id="KW-1185">Reference proteome</keyword>
<dbReference type="Gene3D" id="1.50.10.10">
    <property type="match status" value="1"/>
</dbReference>
<dbReference type="InterPro" id="IPR016624">
    <property type="entry name" value="UCP014753"/>
</dbReference>
<dbReference type="OrthoDB" id="9813465at2"/>
<evidence type="ECO:0000259" key="3">
    <source>
        <dbReference type="Pfam" id="PF10022"/>
    </source>
</evidence>
<protein>
    <submittedName>
        <fullName evidence="4">DUF2264 domain-containing protein</fullName>
    </submittedName>
</protein>